<reference evidence="1 2" key="1">
    <citation type="submission" date="2020-08" db="EMBL/GenBank/DDBJ databases">
        <title>Genomic Encyclopedia of Type Strains, Phase IV (KMG-IV): sequencing the most valuable type-strain genomes for metagenomic binning, comparative biology and taxonomic classification.</title>
        <authorList>
            <person name="Goeker M."/>
        </authorList>
    </citation>
    <scope>NUCLEOTIDE SEQUENCE [LARGE SCALE GENOMIC DNA]</scope>
    <source>
        <strain evidence="1 2">DSM 26575</strain>
    </source>
</reference>
<evidence type="ECO:0000313" key="2">
    <source>
        <dbReference type="Proteomes" id="UP000582090"/>
    </source>
</evidence>
<dbReference type="Proteomes" id="UP000582090">
    <property type="component" value="Unassembled WGS sequence"/>
</dbReference>
<organism evidence="1 2">
    <name type="scientific">Rhizobium metallidurans</name>
    <dbReference type="NCBI Taxonomy" id="1265931"/>
    <lineage>
        <taxon>Bacteria</taxon>
        <taxon>Pseudomonadati</taxon>
        <taxon>Pseudomonadota</taxon>
        <taxon>Alphaproteobacteria</taxon>
        <taxon>Hyphomicrobiales</taxon>
        <taxon>Rhizobiaceae</taxon>
        <taxon>Rhizobium/Agrobacterium group</taxon>
        <taxon>Rhizobium</taxon>
    </lineage>
</organism>
<dbReference type="RefSeq" id="WP_183901394.1">
    <property type="nucleotide sequence ID" value="NZ_JACIDW010000012.1"/>
</dbReference>
<comment type="caution">
    <text evidence="1">The sequence shown here is derived from an EMBL/GenBank/DDBJ whole genome shotgun (WGS) entry which is preliminary data.</text>
</comment>
<evidence type="ECO:0000313" key="1">
    <source>
        <dbReference type="EMBL" id="MBB3965878.1"/>
    </source>
</evidence>
<accession>A0A7W6CRK3</accession>
<sequence length="129" mass="14736">MAGSNNIPSAFRHVCLILAREPGHPAGDPNDGYDLMVPLTPDGRLDADLWRAHRDACRVRRFTPGREDRIGRLRRKPGGQWFVDYEKGERVDEAGFRLGEERFISGEYVSINRAGRMHTYQVTRVEKPT</sequence>
<dbReference type="AlphaFoldDB" id="A0A7W6CRK3"/>
<protein>
    <submittedName>
        <fullName evidence="1">Uncharacterized protein</fullName>
    </submittedName>
</protein>
<proteinExistence type="predicted"/>
<name>A0A7W6CRK3_9HYPH</name>
<dbReference type="EMBL" id="JACIDW010000012">
    <property type="protein sequence ID" value="MBB3965878.1"/>
    <property type="molecule type" value="Genomic_DNA"/>
</dbReference>
<gene>
    <name evidence="1" type="ORF">GGQ67_003557</name>
</gene>
<keyword evidence="2" id="KW-1185">Reference proteome</keyword>